<evidence type="ECO:0000313" key="2">
    <source>
        <dbReference type="Proteomes" id="UP001501116"/>
    </source>
</evidence>
<protein>
    <submittedName>
        <fullName evidence="1">Uncharacterized protein</fullName>
    </submittedName>
</protein>
<dbReference type="EMBL" id="BAAANN010000003">
    <property type="protein sequence ID" value="GAA1944267.1"/>
    <property type="molecule type" value="Genomic_DNA"/>
</dbReference>
<proteinExistence type="predicted"/>
<evidence type="ECO:0000313" key="1">
    <source>
        <dbReference type="EMBL" id="GAA1944267.1"/>
    </source>
</evidence>
<dbReference type="Proteomes" id="UP001501116">
    <property type="component" value="Unassembled WGS sequence"/>
</dbReference>
<keyword evidence="2" id="KW-1185">Reference proteome</keyword>
<organism evidence="1 2">
    <name type="scientific">Amycolatopsis minnesotensis</name>
    <dbReference type="NCBI Taxonomy" id="337894"/>
    <lineage>
        <taxon>Bacteria</taxon>
        <taxon>Bacillati</taxon>
        <taxon>Actinomycetota</taxon>
        <taxon>Actinomycetes</taxon>
        <taxon>Pseudonocardiales</taxon>
        <taxon>Pseudonocardiaceae</taxon>
        <taxon>Amycolatopsis</taxon>
    </lineage>
</organism>
<name>A0ABN2Q5E8_9PSEU</name>
<accession>A0ABN2Q5E8</accession>
<gene>
    <name evidence="1" type="ORF">GCM10009754_09960</name>
</gene>
<reference evidence="1 2" key="1">
    <citation type="journal article" date="2019" name="Int. J. Syst. Evol. Microbiol.">
        <title>The Global Catalogue of Microorganisms (GCM) 10K type strain sequencing project: providing services to taxonomists for standard genome sequencing and annotation.</title>
        <authorList>
            <consortium name="The Broad Institute Genomics Platform"/>
            <consortium name="The Broad Institute Genome Sequencing Center for Infectious Disease"/>
            <person name="Wu L."/>
            <person name="Ma J."/>
        </authorList>
    </citation>
    <scope>NUCLEOTIDE SEQUENCE [LARGE SCALE GENOMIC DNA]</scope>
    <source>
        <strain evidence="1 2">JCM 14545</strain>
    </source>
</reference>
<sequence>MSGESRNPVIDDWLSDQHGAAVLMETAPLTGLAMASYRAGEVPDGVLGAWALEIVRARRIVNQSEPTFIRQAREQGWSWQRIADRLGLPTAEAAEARCDELDAELARTDPATDTRPWQG</sequence>
<comment type="caution">
    <text evidence="1">The sequence shown here is derived from an EMBL/GenBank/DDBJ whole genome shotgun (WGS) entry which is preliminary data.</text>
</comment>
<dbReference type="RefSeq" id="WP_344413886.1">
    <property type="nucleotide sequence ID" value="NZ_BAAANN010000003.1"/>
</dbReference>